<gene>
    <name evidence="4" type="ordered locus">RHA1_ro08585</name>
</gene>
<dbReference type="PANTHER" id="PTHR23355:SF65">
    <property type="entry name" value="EXORIBONUCLEASE CYT-4, PUTATIVE (AFU_ORTHOLOGUE AFUA_7G01550)-RELATED"/>
    <property type="match status" value="1"/>
</dbReference>
<reference evidence="5" key="1">
    <citation type="journal article" date="2006" name="Proc. Natl. Acad. Sci. U.S.A.">
        <title>The complete genome of Rhodococcus sp. RHA1 provides insights into a catabolic powerhouse.</title>
        <authorList>
            <person name="McLeod M.P."/>
            <person name="Warren R.L."/>
            <person name="Hsiao W.W.L."/>
            <person name="Araki N."/>
            <person name="Myhre M."/>
            <person name="Fernandes C."/>
            <person name="Miyazawa D."/>
            <person name="Wong W."/>
            <person name="Lillquist A.L."/>
            <person name="Wang D."/>
            <person name="Dosanjh M."/>
            <person name="Hara H."/>
            <person name="Petrescu A."/>
            <person name="Morin R.D."/>
            <person name="Yang G."/>
            <person name="Stott J.M."/>
            <person name="Schein J.E."/>
            <person name="Shin H."/>
            <person name="Smailus D."/>
            <person name="Siddiqui A.S."/>
            <person name="Marra M.A."/>
            <person name="Jones S.J.M."/>
            <person name="Holt R."/>
            <person name="Brinkman F.S.L."/>
            <person name="Miyauchi K."/>
            <person name="Fukuda M."/>
            <person name="Davies J.E."/>
            <person name="Mohn W.W."/>
            <person name="Eltis L.D."/>
        </authorList>
    </citation>
    <scope>NUCLEOTIDE SEQUENCE [LARGE SCALE GENOMIC DNA]</scope>
    <source>
        <strain evidence="5">RHA1</strain>
    </source>
</reference>
<dbReference type="InterPro" id="IPR001900">
    <property type="entry name" value="RNase_II/R"/>
</dbReference>
<dbReference type="InterPro" id="IPR012340">
    <property type="entry name" value="NA-bd_OB-fold"/>
</dbReference>
<dbReference type="GO" id="GO:0008859">
    <property type="term" value="F:exoribonuclease II activity"/>
    <property type="evidence" value="ECO:0007669"/>
    <property type="project" value="UniProtKB-EC"/>
</dbReference>
<sequence length="666" mass="71486">MTSSTVTDMSTLLMIDSVSARDRDDAFSVIPLPDGRGWAIEVHIAGVADVVELGSVADEQAFLRAETRYLRGRTIPMLGETAEQAATLTADSRRSSLRVTGTLTTDGQLVDVTVGRGEIPLGRCVAVDHAEVPGILTDPANSLHPQLVAADAAAQVLLGARRDGGALAFYDLTRGWAANEDGAIVAIAAELRTVAYVIVQELMIATNEAVALWCVEQGLPILFRNHRTNPVSGSTDELMHEIAAAAGDPDLFAKLRGRLLSTLRAATYDRTVHGHYGLRLSAYTHVTSPLRRVADLINQRIIFAHLDHSPAPYTGEQLAALGADLNRRTRAAREAKKNHFKHADHRIVAEQAATADLNALDSRRFHKVLKAEANGPLRAELAAELARRVDAELMTAPDVAVLIDAADPTWLPLQLRVLDTLADTHPEMGPSVASVWRQAHPDQPPTDLEIRRNGADHNPLFAARATHRSIRGPWATAAAKKPAEQAAIWAAVRAQLTGTDRPDTEPDWPATEPSPQPTTPPQAFEDPGPAPSAEPYCTTAPVALNLDGAKKSKALSNPIAWLMSLAQNNNQAPPEWGFHTDGPAHAPRFTATVRLGGYTATADATTKTAAKTASATALIEALFTQRRRRQVSVEGFPAVLSHRASGIARNANRDSRASVTAPIPRC</sequence>
<dbReference type="SUPFAM" id="SSF54768">
    <property type="entry name" value="dsRNA-binding domain-like"/>
    <property type="match status" value="1"/>
</dbReference>
<dbReference type="SUPFAM" id="SSF50249">
    <property type="entry name" value="Nucleic acid-binding proteins"/>
    <property type="match status" value="1"/>
</dbReference>
<dbReference type="SMART" id="SM00955">
    <property type="entry name" value="RNB"/>
    <property type="match status" value="1"/>
</dbReference>
<accession>Q0RYK7</accession>
<proteinExistence type="predicted"/>
<protein>
    <submittedName>
        <fullName evidence="4">Probable exoribonuclease II</fullName>
        <ecNumber evidence="4">3.1.13.1</ecNumber>
    </submittedName>
</protein>
<dbReference type="InterPro" id="IPR014720">
    <property type="entry name" value="dsRBD_dom"/>
</dbReference>
<geneLocation type="plasmid" evidence="4 5">
    <name>pRHL1</name>
</geneLocation>
<organism evidence="4 5">
    <name type="scientific">Rhodococcus jostii (strain RHA1)</name>
    <dbReference type="NCBI Taxonomy" id="101510"/>
    <lineage>
        <taxon>Bacteria</taxon>
        <taxon>Bacillati</taxon>
        <taxon>Actinomycetota</taxon>
        <taxon>Actinomycetes</taxon>
        <taxon>Mycobacteriales</taxon>
        <taxon>Nocardiaceae</taxon>
        <taxon>Rhodococcus</taxon>
    </lineage>
</organism>
<dbReference type="GO" id="GO:0003723">
    <property type="term" value="F:RNA binding"/>
    <property type="evidence" value="ECO:0007669"/>
    <property type="project" value="UniProtKB-UniRule"/>
</dbReference>
<dbReference type="OrthoDB" id="5800376at2"/>
<dbReference type="SMART" id="SM00358">
    <property type="entry name" value="DSRM"/>
    <property type="match status" value="1"/>
</dbReference>
<evidence type="ECO:0000256" key="1">
    <source>
        <dbReference type="PROSITE-ProRule" id="PRU00266"/>
    </source>
</evidence>
<evidence type="ECO:0000256" key="2">
    <source>
        <dbReference type="SAM" id="MobiDB-lite"/>
    </source>
</evidence>
<keyword evidence="1" id="KW-0694">RNA-binding</keyword>
<dbReference type="InterPro" id="IPR050180">
    <property type="entry name" value="RNR_Ribonuclease"/>
</dbReference>
<dbReference type="EC" id="3.1.13.1" evidence="4"/>
<keyword evidence="4" id="KW-0378">Hydrolase</keyword>
<dbReference type="GO" id="GO:0000932">
    <property type="term" value="C:P-body"/>
    <property type="evidence" value="ECO:0007669"/>
    <property type="project" value="TreeGrafter"/>
</dbReference>
<evidence type="ECO:0000313" key="5">
    <source>
        <dbReference type="Proteomes" id="UP000008710"/>
    </source>
</evidence>
<feature type="region of interest" description="Disordered" evidence="2">
    <location>
        <begin position="497"/>
        <end position="536"/>
    </location>
</feature>
<keyword evidence="4" id="KW-0614">Plasmid</keyword>
<dbReference type="Proteomes" id="UP000008710">
    <property type="component" value="Plasmid pRHL1"/>
</dbReference>
<dbReference type="KEGG" id="rha:RHA1_ro08585"/>
<dbReference type="Pfam" id="PF00035">
    <property type="entry name" value="dsrm"/>
    <property type="match status" value="1"/>
</dbReference>
<dbReference type="PANTHER" id="PTHR23355">
    <property type="entry name" value="RIBONUCLEASE"/>
    <property type="match status" value="1"/>
</dbReference>
<dbReference type="EMBL" id="CP000432">
    <property type="protein sequence ID" value="ABG99629.1"/>
    <property type="molecule type" value="Genomic_DNA"/>
</dbReference>
<name>Q0RYK7_RHOJR</name>
<dbReference type="Pfam" id="PF00773">
    <property type="entry name" value="RNB"/>
    <property type="match status" value="1"/>
</dbReference>
<dbReference type="PATRIC" id="fig|101510.16.peg.7936"/>
<dbReference type="AlphaFoldDB" id="Q0RYK7"/>
<dbReference type="RefSeq" id="WP_011599352.1">
    <property type="nucleotide sequence ID" value="NC_008269.1"/>
</dbReference>
<evidence type="ECO:0000259" key="3">
    <source>
        <dbReference type="PROSITE" id="PS50137"/>
    </source>
</evidence>
<dbReference type="HOGENOM" id="CLU_020724_0_0_11"/>
<dbReference type="GO" id="GO:0006402">
    <property type="term" value="P:mRNA catabolic process"/>
    <property type="evidence" value="ECO:0007669"/>
    <property type="project" value="TreeGrafter"/>
</dbReference>
<feature type="domain" description="DRBM" evidence="3">
    <location>
        <begin position="557"/>
        <end position="624"/>
    </location>
</feature>
<dbReference type="PROSITE" id="PS50137">
    <property type="entry name" value="DS_RBD"/>
    <property type="match status" value="1"/>
</dbReference>
<dbReference type="Gene3D" id="3.30.160.20">
    <property type="match status" value="1"/>
</dbReference>
<evidence type="ECO:0000313" key="4">
    <source>
        <dbReference type="EMBL" id="ABG99629.1"/>
    </source>
</evidence>
<dbReference type="CDD" id="cd00048">
    <property type="entry name" value="DSRM_SF"/>
    <property type="match status" value="1"/>
</dbReference>